<evidence type="ECO:0000313" key="3">
    <source>
        <dbReference type="Proteomes" id="UP000430508"/>
    </source>
</evidence>
<gene>
    <name evidence="2" type="ORF">GQ588_02145</name>
</gene>
<dbReference type="Proteomes" id="UP000430508">
    <property type="component" value="Chromosome"/>
</dbReference>
<feature type="compositionally biased region" description="Basic and acidic residues" evidence="1">
    <location>
        <begin position="21"/>
        <end position="58"/>
    </location>
</feature>
<evidence type="ECO:0000313" key="2">
    <source>
        <dbReference type="EMBL" id="QGZ99536.1"/>
    </source>
</evidence>
<proteinExistence type="predicted"/>
<sequence>MYFTEGRLRAYESMMQKKPKQGHEPPDKPVSDEACKQYRYSDRPSEKCGKEKHVIPDD</sequence>
<evidence type="ECO:0000256" key="1">
    <source>
        <dbReference type="SAM" id="MobiDB-lite"/>
    </source>
</evidence>
<reference evidence="2 3" key="1">
    <citation type="submission" date="2019-12" db="EMBL/GenBank/DDBJ databases">
        <title>Sequence classification of anaerobic respiratory reductive dehalogenases: First we see many, then we see few.</title>
        <authorList>
            <person name="Molenda O."/>
            <person name="Puentes Jacome L.A."/>
            <person name="Cao X."/>
            <person name="Nesbo C.L."/>
            <person name="Tang S."/>
            <person name="Morson N."/>
            <person name="Patron J."/>
            <person name="Lomheim L."/>
            <person name="Wishart D.S."/>
            <person name="Edwards E.A."/>
        </authorList>
    </citation>
    <scope>NUCLEOTIDE SEQUENCE [LARGE SCALE GENOMIC DNA]</scope>
    <source>
        <strain evidence="2 3">12DCA</strain>
    </source>
</reference>
<name>A0A857DF72_9FIRM</name>
<dbReference type="AlphaFoldDB" id="A0A857DF72"/>
<dbReference type="EMBL" id="CP046996">
    <property type="protein sequence ID" value="QGZ99536.1"/>
    <property type="molecule type" value="Genomic_DNA"/>
</dbReference>
<dbReference type="RefSeq" id="WP_158208136.1">
    <property type="nucleotide sequence ID" value="NZ_CP046996.1"/>
</dbReference>
<organism evidence="2 3">
    <name type="scientific">Dehalobacter restrictus</name>
    <dbReference type="NCBI Taxonomy" id="55583"/>
    <lineage>
        <taxon>Bacteria</taxon>
        <taxon>Bacillati</taxon>
        <taxon>Bacillota</taxon>
        <taxon>Clostridia</taxon>
        <taxon>Eubacteriales</taxon>
        <taxon>Desulfitobacteriaceae</taxon>
        <taxon>Dehalobacter</taxon>
    </lineage>
</organism>
<protein>
    <submittedName>
        <fullName evidence="2">Uncharacterized protein</fullName>
    </submittedName>
</protein>
<accession>A0A857DF72</accession>
<feature type="region of interest" description="Disordered" evidence="1">
    <location>
        <begin position="14"/>
        <end position="58"/>
    </location>
</feature>